<sequence length="54" mass="5431">MSPTTVDIDGAEVEVIGRGGGDASRCPVRLDLPCPAGCGWYGPAGTAHICTVSN</sequence>
<evidence type="ECO:0000313" key="2">
    <source>
        <dbReference type="Proteomes" id="UP000578686"/>
    </source>
</evidence>
<comment type="caution">
    <text evidence="1">The sequence shown here is derived from an EMBL/GenBank/DDBJ whole genome shotgun (WGS) entry which is preliminary data.</text>
</comment>
<protein>
    <submittedName>
        <fullName evidence="1">Uncharacterized protein</fullName>
    </submittedName>
</protein>
<evidence type="ECO:0000313" key="1">
    <source>
        <dbReference type="EMBL" id="NJQ04264.1"/>
    </source>
</evidence>
<dbReference type="EMBL" id="JAAVJD010000004">
    <property type="protein sequence ID" value="NJQ04264.1"/>
    <property type="molecule type" value="Genomic_DNA"/>
</dbReference>
<accession>A0A7X6CXK8</accession>
<dbReference type="AlphaFoldDB" id="A0A7X6CXK8"/>
<dbReference type="Proteomes" id="UP000578686">
    <property type="component" value="Unassembled WGS sequence"/>
</dbReference>
<reference evidence="1 2" key="1">
    <citation type="submission" date="2020-03" db="EMBL/GenBank/DDBJ databases">
        <title>Draft genome of Streptomyces sp. ventii, isolated from the Axial Seamount in the Pacific Ocean, and resequencing of the two type strains Streptomyces lonarensis strain NCL 716 and Streptomyces bohaiensis strain 11A07.</title>
        <authorList>
            <person name="Loughran R.M."/>
            <person name="Pfannmuller K.M."/>
            <person name="Wasson B.J."/>
            <person name="Deadmond M.C."/>
            <person name="Paddock B.E."/>
            <person name="Koyack M.J."/>
            <person name="Gallegos D.A."/>
            <person name="Mitchell E.A."/>
            <person name="Ushijima B."/>
            <person name="Saw J.H."/>
            <person name="Mcphail K.L."/>
            <person name="Videau P."/>
        </authorList>
    </citation>
    <scope>NUCLEOTIDE SEQUENCE [LARGE SCALE GENOMIC DNA]</scope>
    <source>
        <strain evidence="1 2">NCL716</strain>
    </source>
</reference>
<dbReference type="RefSeq" id="WP_167967563.1">
    <property type="nucleotide sequence ID" value="NZ_BHZG01000011.1"/>
</dbReference>
<name>A0A7X6CXK8_9ACTN</name>
<keyword evidence="2" id="KW-1185">Reference proteome</keyword>
<organism evidence="1 2">
    <name type="scientific">Streptomyces lonarensis</name>
    <dbReference type="NCBI Taxonomy" id="700599"/>
    <lineage>
        <taxon>Bacteria</taxon>
        <taxon>Bacillati</taxon>
        <taxon>Actinomycetota</taxon>
        <taxon>Actinomycetes</taxon>
        <taxon>Kitasatosporales</taxon>
        <taxon>Streptomycetaceae</taxon>
        <taxon>Streptomyces</taxon>
    </lineage>
</organism>
<gene>
    <name evidence="1" type="ORF">HCN56_01400</name>
</gene>
<proteinExistence type="predicted"/>